<dbReference type="GO" id="GO:0005789">
    <property type="term" value="C:endoplasmic reticulum membrane"/>
    <property type="evidence" value="ECO:0007669"/>
    <property type="project" value="TreeGrafter"/>
</dbReference>
<feature type="signal peptide" evidence="4">
    <location>
        <begin position="1"/>
        <end position="38"/>
    </location>
</feature>
<name>A0AAD5LX67_PYTIN</name>
<evidence type="ECO:0000313" key="5">
    <source>
        <dbReference type="EMBL" id="KAJ0395381.1"/>
    </source>
</evidence>
<evidence type="ECO:0000313" key="6">
    <source>
        <dbReference type="Proteomes" id="UP001209570"/>
    </source>
</evidence>
<dbReference type="Pfam" id="PF10262">
    <property type="entry name" value="Rdx"/>
    <property type="match status" value="1"/>
</dbReference>
<dbReference type="Gene3D" id="3.40.30.10">
    <property type="entry name" value="Glutaredoxin"/>
    <property type="match status" value="1"/>
</dbReference>
<dbReference type="InterPro" id="IPR006311">
    <property type="entry name" value="TAT_signal"/>
</dbReference>
<reference evidence="5" key="1">
    <citation type="submission" date="2021-12" db="EMBL/GenBank/DDBJ databases">
        <title>Prjna785345.</title>
        <authorList>
            <person name="Rujirawat T."/>
            <person name="Krajaejun T."/>
        </authorList>
    </citation>
    <scope>NUCLEOTIDE SEQUENCE</scope>
    <source>
        <strain evidence="5">Pi057C3</strain>
    </source>
</reference>
<organism evidence="5 6">
    <name type="scientific">Pythium insidiosum</name>
    <name type="common">Pythiosis disease agent</name>
    <dbReference type="NCBI Taxonomy" id="114742"/>
    <lineage>
        <taxon>Eukaryota</taxon>
        <taxon>Sar</taxon>
        <taxon>Stramenopiles</taxon>
        <taxon>Oomycota</taxon>
        <taxon>Peronosporomycetes</taxon>
        <taxon>Pythiales</taxon>
        <taxon>Pythiaceae</taxon>
        <taxon>Pythium</taxon>
    </lineage>
</organism>
<keyword evidence="6" id="KW-1185">Reference proteome</keyword>
<dbReference type="Proteomes" id="UP001209570">
    <property type="component" value="Unassembled WGS sequence"/>
</dbReference>
<dbReference type="PANTHER" id="PTHR13544">
    <property type="entry name" value="SELENOPROTEIN T"/>
    <property type="match status" value="1"/>
</dbReference>
<accession>A0AAD5LX67</accession>
<dbReference type="GO" id="GO:0045454">
    <property type="term" value="P:cell redox homeostasis"/>
    <property type="evidence" value="ECO:0007669"/>
    <property type="project" value="TreeGrafter"/>
</dbReference>
<dbReference type="PROSITE" id="PS51318">
    <property type="entry name" value="TAT"/>
    <property type="match status" value="1"/>
</dbReference>
<keyword evidence="3" id="KW-0472">Membrane</keyword>
<evidence type="ECO:0008006" key="7">
    <source>
        <dbReference type="Google" id="ProtNLM"/>
    </source>
</evidence>
<keyword evidence="3" id="KW-0812">Transmembrane</keyword>
<dbReference type="InterPro" id="IPR019389">
    <property type="entry name" value="Selenoprotein_T"/>
</dbReference>
<dbReference type="InterPro" id="IPR011893">
    <property type="entry name" value="Selenoprotein_Rdx-typ"/>
</dbReference>
<evidence type="ECO:0000256" key="3">
    <source>
        <dbReference type="SAM" id="Phobius"/>
    </source>
</evidence>
<keyword evidence="3" id="KW-1133">Transmembrane helix</keyword>
<feature type="chain" id="PRO_5041984212" description="Selenoprotein T" evidence="4">
    <location>
        <begin position="39"/>
        <end position="192"/>
    </location>
</feature>
<evidence type="ECO:0000256" key="4">
    <source>
        <dbReference type="SAM" id="SignalP"/>
    </source>
</evidence>
<dbReference type="NCBIfam" id="TIGR02174">
    <property type="entry name" value="CXXU_selWTH"/>
    <property type="match status" value="1"/>
</dbReference>
<dbReference type="InterPro" id="IPR036249">
    <property type="entry name" value="Thioredoxin-like_sf"/>
</dbReference>
<dbReference type="PANTHER" id="PTHR13544:SF0">
    <property type="entry name" value="THIOREDOXIN REDUCTASE-LIKE SELENOPROTEIN T"/>
    <property type="match status" value="1"/>
</dbReference>
<comment type="caution">
    <text evidence="5">The sequence shown here is derived from an EMBL/GenBank/DDBJ whole genome shotgun (WGS) entry which is preliminary data.</text>
</comment>
<protein>
    <recommendedName>
        <fullName evidence="7">Selenoprotein T</fullName>
    </recommendedName>
</protein>
<evidence type="ECO:0000256" key="1">
    <source>
        <dbReference type="ARBA" id="ARBA00022729"/>
    </source>
</evidence>
<sequence length="192" mass="21385">MPTPLSSPRLSRSSLLMASLLALLGVVTLSAFGPLVSAEKAVQRDAVDDEVRVYFCTSCGYRQNFEQVKNFLEDKYPHLVDRVYGANYDADPLKLMIGYAQLAAMALMIFGETLFRAMGWDDTLLQKALNNRIACFAVILFMGSLSQSMVSTGAFEIFYNGELVFSKLQLGRWPALEELTQLLEARGIDSIY</sequence>
<proteinExistence type="predicted"/>
<feature type="transmembrane region" description="Helical" evidence="3">
    <location>
        <begin position="136"/>
        <end position="159"/>
    </location>
</feature>
<evidence type="ECO:0000256" key="2">
    <source>
        <dbReference type="ARBA" id="ARBA00023284"/>
    </source>
</evidence>
<keyword evidence="2" id="KW-0676">Redox-active center</keyword>
<dbReference type="SUPFAM" id="SSF52833">
    <property type="entry name" value="Thioredoxin-like"/>
    <property type="match status" value="1"/>
</dbReference>
<dbReference type="EMBL" id="JAKCXM010000348">
    <property type="protein sequence ID" value="KAJ0395381.1"/>
    <property type="molecule type" value="Genomic_DNA"/>
</dbReference>
<dbReference type="GO" id="GO:0004791">
    <property type="term" value="F:thioredoxin-disulfide reductase (NADPH) activity"/>
    <property type="evidence" value="ECO:0007669"/>
    <property type="project" value="TreeGrafter"/>
</dbReference>
<dbReference type="AlphaFoldDB" id="A0AAD5LX67"/>
<gene>
    <name evidence="5" type="ORF">P43SY_002957</name>
</gene>
<feature type="transmembrane region" description="Helical" evidence="3">
    <location>
        <begin position="96"/>
        <end position="115"/>
    </location>
</feature>
<keyword evidence="1 4" id="KW-0732">Signal</keyword>